<proteinExistence type="predicted"/>
<evidence type="ECO:0000256" key="1">
    <source>
        <dbReference type="SAM" id="Phobius"/>
    </source>
</evidence>
<keyword evidence="2" id="KW-0732">Signal</keyword>
<dbReference type="InterPro" id="IPR024572">
    <property type="entry name" value="RcnB"/>
</dbReference>
<sequence length="94" mass="10722">MRLFRKALAFSTLAATLSAGLAFAEDHYVRHDEWKKGAQIRHEDWNRGDKVDYRHYHLQEPPRGYEWRRVDGNYVLAAAATGVIATAIVASTVH</sequence>
<dbReference type="EMBL" id="CP132942">
    <property type="protein sequence ID" value="XCB34805.1"/>
    <property type="molecule type" value="Genomic_DNA"/>
</dbReference>
<dbReference type="Gene3D" id="3.10.450.160">
    <property type="entry name" value="inner membrane protein cigr"/>
    <property type="match status" value="1"/>
</dbReference>
<evidence type="ECO:0000313" key="3">
    <source>
        <dbReference type="EMBL" id="XCB34805.1"/>
    </source>
</evidence>
<name>A0AAU7ZV34_9BACT</name>
<dbReference type="RefSeq" id="WP_353066267.1">
    <property type="nucleotide sequence ID" value="NZ_CP132942.1"/>
</dbReference>
<reference evidence="3" key="1">
    <citation type="submission" date="2023-08" db="EMBL/GenBank/DDBJ databases">
        <authorList>
            <person name="Messyasz A."/>
            <person name="Mannisto M.K."/>
            <person name="Kerkhof L.J."/>
            <person name="Haggblom M."/>
        </authorList>
    </citation>
    <scope>NUCLEOTIDE SEQUENCE</scope>
    <source>
        <strain evidence="3">X5P6</strain>
    </source>
</reference>
<gene>
    <name evidence="3" type="ORF">RBB77_07885</name>
</gene>
<keyword evidence="1" id="KW-0812">Transmembrane</keyword>
<accession>A0AAU7ZV34</accession>
<dbReference type="AlphaFoldDB" id="A0AAU7ZV34"/>
<feature type="signal peptide" evidence="2">
    <location>
        <begin position="1"/>
        <end position="24"/>
    </location>
</feature>
<keyword evidence="1" id="KW-0472">Membrane</keyword>
<keyword evidence="1" id="KW-1133">Transmembrane helix</keyword>
<dbReference type="KEGG" id="tpsc:RBB77_07885"/>
<feature type="transmembrane region" description="Helical" evidence="1">
    <location>
        <begin position="74"/>
        <end position="93"/>
    </location>
</feature>
<reference evidence="3" key="2">
    <citation type="journal article" date="2024" name="Environ. Microbiol.">
        <title>Genome analysis and description of Tunturibacter gen. nov. expands the diversity of Terriglobia in tundra soils.</title>
        <authorList>
            <person name="Messyasz A."/>
            <person name="Mannisto M.K."/>
            <person name="Kerkhof L.J."/>
            <person name="Haggblom M.M."/>
        </authorList>
    </citation>
    <scope>NUCLEOTIDE SEQUENCE</scope>
    <source>
        <strain evidence="3">X5P6</strain>
    </source>
</reference>
<organism evidence="3">
    <name type="scientific">Tunturiibacter psychrotolerans</name>
    <dbReference type="NCBI Taxonomy" id="3069686"/>
    <lineage>
        <taxon>Bacteria</taxon>
        <taxon>Pseudomonadati</taxon>
        <taxon>Acidobacteriota</taxon>
        <taxon>Terriglobia</taxon>
        <taxon>Terriglobales</taxon>
        <taxon>Acidobacteriaceae</taxon>
        <taxon>Tunturiibacter</taxon>
    </lineage>
</organism>
<dbReference type="Pfam" id="PF11776">
    <property type="entry name" value="RcnB"/>
    <property type="match status" value="1"/>
</dbReference>
<protein>
    <submittedName>
        <fullName evidence="3">RcnB family protein</fullName>
    </submittedName>
</protein>
<evidence type="ECO:0000256" key="2">
    <source>
        <dbReference type="SAM" id="SignalP"/>
    </source>
</evidence>
<feature type="chain" id="PRO_5043964145" evidence="2">
    <location>
        <begin position="25"/>
        <end position="94"/>
    </location>
</feature>